<comment type="caution">
    <text evidence="1">The sequence shown here is derived from an EMBL/GenBank/DDBJ whole genome shotgun (WGS) entry which is preliminary data.</text>
</comment>
<dbReference type="Proteomes" id="UP001151532">
    <property type="component" value="Chromosome 6"/>
</dbReference>
<dbReference type="AlphaFoldDB" id="A0A9Q0Q178"/>
<evidence type="ECO:0000313" key="1">
    <source>
        <dbReference type="EMBL" id="KAJ6697836.1"/>
    </source>
</evidence>
<proteinExistence type="predicted"/>
<organism evidence="1 2">
    <name type="scientific">Salix purpurea</name>
    <name type="common">Purple osier willow</name>
    <dbReference type="NCBI Taxonomy" id="77065"/>
    <lineage>
        <taxon>Eukaryota</taxon>
        <taxon>Viridiplantae</taxon>
        <taxon>Streptophyta</taxon>
        <taxon>Embryophyta</taxon>
        <taxon>Tracheophyta</taxon>
        <taxon>Spermatophyta</taxon>
        <taxon>Magnoliopsida</taxon>
        <taxon>eudicotyledons</taxon>
        <taxon>Gunneridae</taxon>
        <taxon>Pentapetalae</taxon>
        <taxon>rosids</taxon>
        <taxon>fabids</taxon>
        <taxon>Malpighiales</taxon>
        <taxon>Salicaceae</taxon>
        <taxon>Saliceae</taxon>
        <taxon>Salix</taxon>
    </lineage>
</organism>
<dbReference type="EMBL" id="JAPFFK010000017">
    <property type="protein sequence ID" value="KAJ6697836.1"/>
    <property type="molecule type" value="Genomic_DNA"/>
</dbReference>
<sequence>METSYNKHFHSLLLPPHTTATGSPKQMDSVQIREPEPVITVDEVSQAAWSCDGSGGFTFTFHKKLSVAVNWESRLRHDHGVLQKWKIAERH</sequence>
<reference evidence="1" key="1">
    <citation type="submission" date="2022-11" db="EMBL/GenBank/DDBJ databases">
        <authorList>
            <person name="Hyden B.L."/>
            <person name="Feng K."/>
            <person name="Yates T."/>
            <person name="Jawdy S."/>
            <person name="Smart L.B."/>
            <person name="Muchero W."/>
        </authorList>
    </citation>
    <scope>NUCLEOTIDE SEQUENCE</scope>
    <source>
        <tissue evidence="1">Shoot tip</tissue>
    </source>
</reference>
<reference evidence="1" key="2">
    <citation type="journal article" date="2023" name="Int. J. Mol. Sci.">
        <title>De Novo Assembly and Annotation of 11 Diverse Shrub Willow (Salix) Genomes Reveals Novel Gene Organization in Sex-Linked Regions.</title>
        <authorList>
            <person name="Hyden B."/>
            <person name="Feng K."/>
            <person name="Yates T.B."/>
            <person name="Jawdy S."/>
            <person name="Cereghino C."/>
            <person name="Smart L.B."/>
            <person name="Muchero W."/>
        </authorList>
    </citation>
    <scope>NUCLEOTIDE SEQUENCE</scope>
    <source>
        <tissue evidence="1">Shoot tip</tissue>
    </source>
</reference>
<evidence type="ECO:0000313" key="2">
    <source>
        <dbReference type="Proteomes" id="UP001151532"/>
    </source>
</evidence>
<name>A0A9Q0Q178_SALPP</name>
<keyword evidence="2" id="KW-1185">Reference proteome</keyword>
<accession>A0A9Q0Q178</accession>
<gene>
    <name evidence="1" type="ORF">OIU79_011404</name>
</gene>
<protein>
    <submittedName>
        <fullName evidence="1">Uncharacterized protein</fullName>
    </submittedName>
</protein>